<dbReference type="PANTHER" id="PTHR43785:SF12">
    <property type="entry name" value="TYPE-1 GLUTAMINE SYNTHETASE 2"/>
    <property type="match status" value="1"/>
</dbReference>
<keyword evidence="4" id="KW-0067">ATP-binding</keyword>
<feature type="domain" description="GS catalytic" evidence="8">
    <location>
        <begin position="120"/>
        <end position="435"/>
    </location>
</feature>
<evidence type="ECO:0000256" key="1">
    <source>
        <dbReference type="ARBA" id="ARBA00009897"/>
    </source>
</evidence>
<evidence type="ECO:0000256" key="3">
    <source>
        <dbReference type="ARBA" id="ARBA00022741"/>
    </source>
</evidence>
<dbReference type="SUPFAM" id="SSF55931">
    <property type="entry name" value="Glutamine synthetase/guanido kinase"/>
    <property type="match status" value="1"/>
</dbReference>
<dbReference type="Pfam" id="PF00120">
    <property type="entry name" value="Gln-synt_C"/>
    <property type="match status" value="1"/>
</dbReference>
<protein>
    <submittedName>
        <fullName evidence="9">Glutamate--ammonia ligase, catalytic domain protein</fullName>
    </submittedName>
</protein>
<evidence type="ECO:0000256" key="4">
    <source>
        <dbReference type="ARBA" id="ARBA00022840"/>
    </source>
</evidence>
<gene>
    <name evidence="9" type="ORF">CLOSYM_00079</name>
</gene>
<comment type="caution">
    <text evidence="9">The sequence shown here is derived from an EMBL/GenBank/DDBJ whole genome shotgun (WGS) entry which is preliminary data.</text>
</comment>
<dbReference type="InterPro" id="IPR036651">
    <property type="entry name" value="Gln_synt_N_sf"/>
</dbReference>
<comment type="similarity">
    <text evidence="1 5 6">Belongs to the glutamine synthetase family.</text>
</comment>
<organism evidence="9 10">
    <name type="scientific">[Clostridium] symbiosum ATCC 14940</name>
    <dbReference type="NCBI Taxonomy" id="411472"/>
    <lineage>
        <taxon>Bacteria</taxon>
        <taxon>Bacillati</taxon>
        <taxon>Bacillota</taxon>
        <taxon>Clostridia</taxon>
        <taxon>Lachnospirales</taxon>
        <taxon>Lachnospiraceae</taxon>
        <taxon>Otoolea</taxon>
    </lineage>
</organism>
<feature type="domain" description="GS beta-grasp" evidence="7">
    <location>
        <begin position="15"/>
        <end position="113"/>
    </location>
</feature>
<dbReference type="AlphaFoldDB" id="A0ABC9U492"/>
<evidence type="ECO:0000313" key="9">
    <source>
        <dbReference type="EMBL" id="ERI80721.1"/>
    </source>
</evidence>
<proteinExistence type="inferred from homology"/>
<dbReference type="Gene3D" id="3.30.590.10">
    <property type="entry name" value="Glutamine synthetase/guanido kinase, catalytic domain"/>
    <property type="match status" value="1"/>
</dbReference>
<dbReference type="GO" id="GO:0005524">
    <property type="term" value="F:ATP binding"/>
    <property type="evidence" value="ECO:0007669"/>
    <property type="project" value="UniProtKB-KW"/>
</dbReference>
<dbReference type="SUPFAM" id="SSF54368">
    <property type="entry name" value="Glutamine synthetase, N-terminal domain"/>
    <property type="match status" value="1"/>
</dbReference>
<evidence type="ECO:0000313" key="10">
    <source>
        <dbReference type="Proteomes" id="UP000016491"/>
    </source>
</evidence>
<name>A0ABC9U492_CLOSY</name>
<sequence length="435" mass="48781">MDMEKERRNGCFSEEEVDLLKLQFTDLFGQLKMVEMTGGQAEKAIKEGYAINRYALGGLRCEGAAPDSETLKDRAGNMELYLKPDMTTYQILPWDSGQENVAGVICDVMDPDGNPSWADTRGLLKETVSRLEKLGLQIYFDFQCEFYLFHSDDEGRPTTITHEVAGYYDAGPIDLAESVRRDIMLSLAEAGMEAESSHHGLTPGQHGFLIPARCGTEAADYLQTFKTAVKRIAKRHGLHATFLPKPDRDSDGSGLHVGITLRDKEGRTAREAAGYFRAGILKHLWDMMIFTNPLINSYKRLAAGKRGIFQPEFPAAAWEDGTDKVVRFSEDKEGNCRITALYPDPAANPYLALAAITAAGIDGIVQKLQTEARDGKTEFPETLGVVLRELDNNTFAKSSFGEKLCRMYKDGKQEEWDRFCSHVTDWEMKEYLYRC</sequence>
<evidence type="ECO:0000256" key="6">
    <source>
        <dbReference type="RuleBase" id="RU000384"/>
    </source>
</evidence>
<evidence type="ECO:0000259" key="7">
    <source>
        <dbReference type="PROSITE" id="PS51986"/>
    </source>
</evidence>
<keyword evidence="2 9" id="KW-0436">Ligase</keyword>
<accession>A0ABC9U492</accession>
<evidence type="ECO:0000256" key="2">
    <source>
        <dbReference type="ARBA" id="ARBA00022598"/>
    </source>
</evidence>
<dbReference type="InterPro" id="IPR014746">
    <property type="entry name" value="Gln_synth/guanido_kin_cat_dom"/>
</dbReference>
<dbReference type="InterPro" id="IPR008147">
    <property type="entry name" value="Gln_synt_N"/>
</dbReference>
<keyword evidence="3" id="KW-0547">Nucleotide-binding</keyword>
<dbReference type="PANTHER" id="PTHR43785">
    <property type="entry name" value="GAMMA-GLUTAMYLPUTRESCINE SYNTHETASE"/>
    <property type="match status" value="1"/>
</dbReference>
<dbReference type="EMBL" id="AWSU01000005">
    <property type="protein sequence ID" value="ERI80721.1"/>
    <property type="molecule type" value="Genomic_DNA"/>
</dbReference>
<reference evidence="9 10" key="1">
    <citation type="submission" date="2013-07" db="EMBL/GenBank/DDBJ databases">
        <authorList>
            <person name="Weinstock G."/>
            <person name="Sodergren E."/>
            <person name="Wylie T."/>
            <person name="Fulton L."/>
            <person name="Fulton R."/>
            <person name="Fronick C."/>
            <person name="O'Laughlin M."/>
            <person name="Godfrey J."/>
            <person name="Miner T."/>
            <person name="Herter B."/>
            <person name="Appelbaum E."/>
            <person name="Cordes M."/>
            <person name="Lek S."/>
            <person name="Wollam A."/>
            <person name="Pepin K.H."/>
            <person name="Palsikar V.B."/>
            <person name="Mitreva M."/>
            <person name="Wilson R.K."/>
        </authorList>
    </citation>
    <scope>NUCLEOTIDE SEQUENCE [LARGE SCALE GENOMIC DNA]</scope>
    <source>
        <strain evidence="9 10">ATCC 14940</strain>
    </source>
</reference>
<dbReference type="Gene3D" id="3.10.20.70">
    <property type="entry name" value="Glutamine synthetase, N-terminal domain"/>
    <property type="match status" value="1"/>
</dbReference>
<evidence type="ECO:0000259" key="8">
    <source>
        <dbReference type="PROSITE" id="PS51987"/>
    </source>
</evidence>
<dbReference type="InterPro" id="IPR008146">
    <property type="entry name" value="Gln_synth_cat_dom"/>
</dbReference>
<dbReference type="PROSITE" id="PS51986">
    <property type="entry name" value="GS_BETA_GRASP"/>
    <property type="match status" value="1"/>
</dbReference>
<dbReference type="Proteomes" id="UP000016491">
    <property type="component" value="Unassembled WGS sequence"/>
</dbReference>
<dbReference type="GO" id="GO:0016874">
    <property type="term" value="F:ligase activity"/>
    <property type="evidence" value="ECO:0007669"/>
    <property type="project" value="UniProtKB-KW"/>
</dbReference>
<dbReference type="SMART" id="SM01230">
    <property type="entry name" value="Gln-synt_C"/>
    <property type="match status" value="1"/>
</dbReference>
<evidence type="ECO:0000256" key="5">
    <source>
        <dbReference type="PROSITE-ProRule" id="PRU01330"/>
    </source>
</evidence>
<dbReference type="PROSITE" id="PS51987">
    <property type="entry name" value="GS_CATALYTIC"/>
    <property type="match status" value="1"/>
</dbReference>